<dbReference type="GO" id="GO:0000785">
    <property type="term" value="C:chromatin"/>
    <property type="evidence" value="ECO:0007669"/>
    <property type="project" value="TreeGrafter"/>
</dbReference>
<dbReference type="FunFam" id="3.30.160.60:FF:000478">
    <property type="entry name" value="Zinc finger protein 133"/>
    <property type="match status" value="1"/>
</dbReference>
<dbReference type="FunFam" id="3.30.160.60:FF:002343">
    <property type="entry name" value="Zinc finger protein 33A"/>
    <property type="match status" value="2"/>
</dbReference>
<keyword evidence="11" id="KW-1185">Reference proteome</keyword>
<feature type="domain" description="C2H2-type" evidence="10">
    <location>
        <begin position="397"/>
        <end position="424"/>
    </location>
</feature>
<dbReference type="GO" id="GO:0000981">
    <property type="term" value="F:DNA-binding transcription factor activity, RNA polymerase II-specific"/>
    <property type="evidence" value="ECO:0007669"/>
    <property type="project" value="TreeGrafter"/>
</dbReference>
<evidence type="ECO:0000256" key="2">
    <source>
        <dbReference type="ARBA" id="ARBA00022723"/>
    </source>
</evidence>
<evidence type="ECO:0000256" key="9">
    <source>
        <dbReference type="SAM" id="MobiDB-lite"/>
    </source>
</evidence>
<comment type="subcellular location">
    <subcellularLocation>
        <location evidence="1">Nucleus</location>
    </subcellularLocation>
</comment>
<feature type="domain" description="C2H2-type" evidence="10">
    <location>
        <begin position="565"/>
        <end position="592"/>
    </location>
</feature>
<dbReference type="GO" id="GO:0005667">
    <property type="term" value="C:transcription regulator complex"/>
    <property type="evidence" value="ECO:0007669"/>
    <property type="project" value="TreeGrafter"/>
</dbReference>
<evidence type="ECO:0000256" key="1">
    <source>
        <dbReference type="ARBA" id="ARBA00004123"/>
    </source>
</evidence>
<organism evidence="11 12">
    <name type="scientific">Python bivittatus</name>
    <name type="common">Burmese python</name>
    <name type="synonym">Python molurus bivittatus</name>
    <dbReference type="NCBI Taxonomy" id="176946"/>
    <lineage>
        <taxon>Eukaryota</taxon>
        <taxon>Metazoa</taxon>
        <taxon>Chordata</taxon>
        <taxon>Craniata</taxon>
        <taxon>Vertebrata</taxon>
        <taxon>Euteleostomi</taxon>
        <taxon>Lepidosauria</taxon>
        <taxon>Squamata</taxon>
        <taxon>Bifurcata</taxon>
        <taxon>Unidentata</taxon>
        <taxon>Episquamata</taxon>
        <taxon>Toxicofera</taxon>
        <taxon>Serpentes</taxon>
        <taxon>Henophidia</taxon>
        <taxon>Pythonidae</taxon>
        <taxon>Python</taxon>
    </lineage>
</organism>
<evidence type="ECO:0000256" key="7">
    <source>
        <dbReference type="ARBA" id="ARBA00023242"/>
    </source>
</evidence>
<feature type="region of interest" description="Disordered" evidence="9">
    <location>
        <begin position="75"/>
        <end position="131"/>
    </location>
</feature>
<dbReference type="SUPFAM" id="SSF57667">
    <property type="entry name" value="beta-beta-alpha zinc fingers"/>
    <property type="match status" value="5"/>
</dbReference>
<dbReference type="FunFam" id="3.30.160.60:FF:001270">
    <property type="entry name" value="zinc finger protein 583 isoform X1"/>
    <property type="match status" value="1"/>
</dbReference>
<dbReference type="GO" id="GO:0008270">
    <property type="term" value="F:zinc ion binding"/>
    <property type="evidence" value="ECO:0007669"/>
    <property type="project" value="UniProtKB-KW"/>
</dbReference>
<evidence type="ECO:0000259" key="10">
    <source>
        <dbReference type="PROSITE" id="PS50157"/>
    </source>
</evidence>
<keyword evidence="3" id="KW-0677">Repeat</keyword>
<gene>
    <name evidence="12" type="primary">LOC103053112</name>
</gene>
<dbReference type="Pfam" id="PF00096">
    <property type="entry name" value="zf-C2H2"/>
    <property type="match status" value="7"/>
</dbReference>
<dbReference type="Proteomes" id="UP000695026">
    <property type="component" value="Unplaced"/>
</dbReference>
<dbReference type="AlphaFoldDB" id="A0A9F2WIC7"/>
<dbReference type="PROSITE" id="PS00028">
    <property type="entry name" value="ZINC_FINGER_C2H2_1"/>
    <property type="match status" value="7"/>
</dbReference>
<keyword evidence="6" id="KW-0804">Transcription</keyword>
<dbReference type="GeneID" id="103053112"/>
<dbReference type="OrthoDB" id="9024469at2759"/>
<dbReference type="PANTHER" id="PTHR14003:SF23">
    <property type="entry name" value="ZINC FINGER PROTEIN 143"/>
    <property type="match status" value="1"/>
</dbReference>
<keyword evidence="5" id="KW-0862">Zinc</keyword>
<feature type="domain" description="C2H2-type" evidence="10">
    <location>
        <begin position="481"/>
        <end position="508"/>
    </location>
</feature>
<dbReference type="FunFam" id="3.30.160.60:FF:000739">
    <property type="entry name" value="Zgc:171418 protein"/>
    <property type="match status" value="1"/>
</dbReference>
<feature type="region of interest" description="Disordered" evidence="9">
    <location>
        <begin position="178"/>
        <end position="202"/>
    </location>
</feature>
<evidence type="ECO:0000256" key="4">
    <source>
        <dbReference type="ARBA" id="ARBA00022771"/>
    </source>
</evidence>
<keyword evidence="7" id="KW-0539">Nucleus</keyword>
<dbReference type="GO" id="GO:0000978">
    <property type="term" value="F:RNA polymerase II cis-regulatory region sequence-specific DNA binding"/>
    <property type="evidence" value="ECO:0007669"/>
    <property type="project" value="TreeGrafter"/>
</dbReference>
<evidence type="ECO:0000256" key="6">
    <source>
        <dbReference type="ARBA" id="ARBA00023163"/>
    </source>
</evidence>
<feature type="compositionally biased region" description="Polar residues" evidence="9">
    <location>
        <begin position="94"/>
        <end position="103"/>
    </location>
</feature>
<protein>
    <submittedName>
        <fullName evidence="12">Zinc finger protein 1 homolog isoform X1</fullName>
    </submittedName>
</protein>
<dbReference type="PANTHER" id="PTHR14003">
    <property type="entry name" value="TRANSCRIPTIONAL REPRESSOR PROTEIN YY"/>
    <property type="match status" value="1"/>
</dbReference>
<feature type="domain" description="C2H2-type" evidence="10">
    <location>
        <begin position="425"/>
        <end position="452"/>
    </location>
</feature>
<dbReference type="Gene3D" id="3.30.160.60">
    <property type="entry name" value="Classic Zinc Finger"/>
    <property type="match status" value="8"/>
</dbReference>
<evidence type="ECO:0000256" key="8">
    <source>
        <dbReference type="PROSITE-ProRule" id="PRU00042"/>
    </source>
</evidence>
<dbReference type="InterPro" id="IPR036236">
    <property type="entry name" value="Znf_C2H2_sf"/>
</dbReference>
<feature type="domain" description="C2H2-type" evidence="10">
    <location>
        <begin position="509"/>
        <end position="536"/>
    </location>
</feature>
<dbReference type="FunFam" id="3.30.160.60:FF:000710">
    <property type="entry name" value="Zinc finger protein 768"/>
    <property type="match status" value="1"/>
</dbReference>
<keyword evidence="2" id="KW-0479">Metal-binding</keyword>
<name>A0A9F2WIC7_PYTBI</name>
<dbReference type="InterPro" id="IPR013087">
    <property type="entry name" value="Znf_C2H2_type"/>
</dbReference>
<dbReference type="RefSeq" id="XP_007445153.2">
    <property type="nucleotide sequence ID" value="XM_007445091.3"/>
</dbReference>
<sequence>MRGREEHLFRRRRFAEKRALPCAAAPFVRGTQERRDGCRIEIGGDFRVNLNRRRNLRSGPRIVLRELLSRQGAEKAMQDGVGSSAKRKVEAEGRQTNVLQSKTIGRLLTGADPEDFKKESEVGPQQSGETHGQEFLKVVQSPQPGWKHPQLPQSQTKENFNVVQTPLSGEAGARQGLSEKMGSHSLPGLRGRSPEVSDSPVEMKEEALYEEDGFGWKMEQRHSWEFWFQNDKGTQEQFQVPVSILGKDAGESKKMQPPNQTHLEGNGQGKAALAGNIELKSLEHMERFKETLQEKAKSNHFRFHDKAETPGHQQGGENNLGGSLGLVGKQSSFCEEGDSGLNEDAIQQGIKQIFDLLENPKMSVAQKPHKCSYCGKSTSCRSQLIMHERIHTGEKPYQCDECGKSFGRNSSLVVHRRTHTGEKPYECSDCGKVFRCSSHLFIHKRTHTGEKPYQCSRCGKSFSEHATLVIHKRTHTGEKPFDCPECGKSFNTSSNLTSHVKLHTGEKPHKCLQCGKSFSRNSNLVIHQRTHTGEKPYECPDCGKGFTTSSNLLSHVSLHTGEKPFRCPNCGQHFSHNSTLIKHKRTHIGSPQITTTIGTGTSIVEQCSR</sequence>
<reference evidence="12" key="1">
    <citation type="submission" date="2025-08" db="UniProtKB">
        <authorList>
            <consortium name="RefSeq"/>
        </authorList>
    </citation>
    <scope>IDENTIFICATION</scope>
    <source>
        <tissue evidence="12">Liver</tissue>
    </source>
</reference>
<feature type="domain" description="C2H2-type" evidence="10">
    <location>
        <begin position="453"/>
        <end position="480"/>
    </location>
</feature>
<feature type="domain" description="C2H2-type" evidence="10">
    <location>
        <begin position="537"/>
        <end position="564"/>
    </location>
</feature>
<feature type="domain" description="C2H2-type" evidence="10">
    <location>
        <begin position="369"/>
        <end position="396"/>
    </location>
</feature>
<dbReference type="KEGG" id="pbi:103053112"/>
<evidence type="ECO:0000313" key="12">
    <source>
        <dbReference type="RefSeq" id="XP_007445153.2"/>
    </source>
</evidence>
<dbReference type="FunFam" id="3.30.160.60:FF:000295">
    <property type="entry name" value="zinc finger protein 19"/>
    <property type="match status" value="1"/>
</dbReference>
<dbReference type="FunFam" id="3.30.160.60:FF:000016">
    <property type="entry name" value="zinc finger protein 37 homolog"/>
    <property type="match status" value="1"/>
</dbReference>
<evidence type="ECO:0000256" key="5">
    <source>
        <dbReference type="ARBA" id="ARBA00022833"/>
    </source>
</evidence>
<evidence type="ECO:0000313" key="11">
    <source>
        <dbReference type="Proteomes" id="UP000695026"/>
    </source>
</evidence>
<evidence type="ECO:0000256" key="3">
    <source>
        <dbReference type="ARBA" id="ARBA00022737"/>
    </source>
</evidence>
<accession>A0A9F2WIC7</accession>
<keyword evidence="4 8" id="KW-0863">Zinc-finger</keyword>
<dbReference type="SMART" id="SM00355">
    <property type="entry name" value="ZnF_C2H2"/>
    <property type="match status" value="8"/>
</dbReference>
<dbReference type="PROSITE" id="PS50157">
    <property type="entry name" value="ZINC_FINGER_C2H2_2"/>
    <property type="match status" value="8"/>
</dbReference>
<proteinExistence type="predicted"/>
<dbReference type="GO" id="GO:0031519">
    <property type="term" value="C:PcG protein complex"/>
    <property type="evidence" value="ECO:0007669"/>
    <property type="project" value="TreeGrafter"/>
</dbReference>